<dbReference type="EMBL" id="BARS01003173">
    <property type="protein sequence ID" value="GAF78698.1"/>
    <property type="molecule type" value="Genomic_DNA"/>
</dbReference>
<dbReference type="AlphaFoldDB" id="X0SCA6"/>
<comment type="caution">
    <text evidence="1">The sequence shown here is derived from an EMBL/GenBank/DDBJ whole genome shotgun (WGS) entry which is preliminary data.</text>
</comment>
<gene>
    <name evidence="1" type="ORF">S01H1_06112</name>
</gene>
<accession>X0SCA6</accession>
<evidence type="ECO:0000313" key="1">
    <source>
        <dbReference type="EMBL" id="GAF78698.1"/>
    </source>
</evidence>
<sequence>MSTKALITGTGHFVPSKVVTNFDLEKKMNTSDEWIR</sequence>
<dbReference type="InterPro" id="IPR016039">
    <property type="entry name" value="Thiolase-like"/>
</dbReference>
<name>X0SCA6_9ZZZZ</name>
<evidence type="ECO:0008006" key="2">
    <source>
        <dbReference type="Google" id="ProtNLM"/>
    </source>
</evidence>
<organism evidence="1">
    <name type="scientific">marine sediment metagenome</name>
    <dbReference type="NCBI Taxonomy" id="412755"/>
    <lineage>
        <taxon>unclassified sequences</taxon>
        <taxon>metagenomes</taxon>
        <taxon>ecological metagenomes</taxon>
    </lineage>
</organism>
<dbReference type="GO" id="GO:0016746">
    <property type="term" value="F:acyltransferase activity"/>
    <property type="evidence" value="ECO:0007669"/>
    <property type="project" value="InterPro"/>
</dbReference>
<feature type="non-terminal residue" evidence="1">
    <location>
        <position position="36"/>
    </location>
</feature>
<reference evidence="1" key="1">
    <citation type="journal article" date="2014" name="Front. Microbiol.">
        <title>High frequency of phylogenetically diverse reductive dehalogenase-homologous genes in deep subseafloor sedimentary metagenomes.</title>
        <authorList>
            <person name="Kawai M."/>
            <person name="Futagami T."/>
            <person name="Toyoda A."/>
            <person name="Takaki Y."/>
            <person name="Nishi S."/>
            <person name="Hori S."/>
            <person name="Arai W."/>
            <person name="Tsubouchi T."/>
            <person name="Morono Y."/>
            <person name="Uchiyama I."/>
            <person name="Ito T."/>
            <person name="Fujiyama A."/>
            <person name="Inagaki F."/>
            <person name="Takami H."/>
        </authorList>
    </citation>
    <scope>NUCLEOTIDE SEQUENCE</scope>
    <source>
        <strain evidence="1">Expedition CK06-06</strain>
    </source>
</reference>
<proteinExistence type="predicted"/>
<dbReference type="SUPFAM" id="SSF53901">
    <property type="entry name" value="Thiolase-like"/>
    <property type="match status" value="1"/>
</dbReference>
<protein>
    <recommendedName>
        <fullName evidence="2">Beta-ketoacyl-[acyl-carrier-protein] synthase III N-terminal domain-containing protein</fullName>
    </recommendedName>
</protein>
<dbReference type="Gene3D" id="3.40.47.10">
    <property type="match status" value="1"/>
</dbReference>